<reference evidence="2 3" key="1">
    <citation type="submission" date="2024-10" db="EMBL/GenBank/DDBJ databases">
        <title>The Natural Products Discovery Center: Release of the First 8490 Sequenced Strains for Exploring Actinobacteria Biosynthetic Diversity.</title>
        <authorList>
            <person name="Kalkreuter E."/>
            <person name="Kautsar S.A."/>
            <person name="Yang D."/>
            <person name="Bader C.D."/>
            <person name="Teijaro C.N."/>
            <person name="Fluegel L."/>
            <person name="Davis C.M."/>
            <person name="Simpson J.R."/>
            <person name="Lauterbach L."/>
            <person name="Steele A.D."/>
            <person name="Gui C."/>
            <person name="Meng S."/>
            <person name="Li G."/>
            <person name="Viehrig K."/>
            <person name="Ye F."/>
            <person name="Su P."/>
            <person name="Kiefer A.F."/>
            <person name="Nichols A."/>
            <person name="Cepeda A.J."/>
            <person name="Yan W."/>
            <person name="Fan B."/>
            <person name="Jiang Y."/>
            <person name="Adhikari A."/>
            <person name="Zheng C.-J."/>
            <person name="Schuster L."/>
            <person name="Cowan T.M."/>
            <person name="Smanski M.J."/>
            <person name="Chevrette M.G."/>
            <person name="De Carvalho L.P.S."/>
            <person name="Shen B."/>
        </authorList>
    </citation>
    <scope>NUCLEOTIDE SEQUENCE [LARGE SCALE GENOMIC DNA]</scope>
    <source>
        <strain evidence="2 3">NPDC019377</strain>
    </source>
</reference>
<proteinExistence type="predicted"/>
<keyword evidence="1" id="KW-1133">Transmembrane helix</keyword>
<name>A0ABW7VPK6_9NOCA</name>
<gene>
    <name evidence="2" type="ORF">ACH49Z_01630</name>
</gene>
<sequence length="61" mass="6830">MRSTYRAARNFDPARQQRPIGRIALPQVLGTEAEVSILAFLVVTVAVFGVLGFIQRMVERL</sequence>
<keyword evidence="3" id="KW-1185">Reference proteome</keyword>
<dbReference type="Proteomes" id="UP001611494">
    <property type="component" value="Unassembled WGS sequence"/>
</dbReference>
<evidence type="ECO:0000313" key="2">
    <source>
        <dbReference type="EMBL" id="MFI2228537.1"/>
    </source>
</evidence>
<keyword evidence="1" id="KW-0812">Transmembrane</keyword>
<accession>A0ABW7VPK6</accession>
<keyword evidence="1" id="KW-0472">Membrane</keyword>
<organism evidence="2 3">
    <name type="scientific">Nocardia testacea</name>
    <dbReference type="NCBI Taxonomy" id="248551"/>
    <lineage>
        <taxon>Bacteria</taxon>
        <taxon>Bacillati</taxon>
        <taxon>Actinomycetota</taxon>
        <taxon>Actinomycetes</taxon>
        <taxon>Mycobacteriales</taxon>
        <taxon>Nocardiaceae</taxon>
        <taxon>Nocardia</taxon>
    </lineage>
</organism>
<evidence type="ECO:0000256" key="1">
    <source>
        <dbReference type="SAM" id="Phobius"/>
    </source>
</evidence>
<evidence type="ECO:0000313" key="3">
    <source>
        <dbReference type="Proteomes" id="UP001611494"/>
    </source>
</evidence>
<dbReference type="EMBL" id="JBIRYL010000001">
    <property type="protein sequence ID" value="MFI2228537.1"/>
    <property type="molecule type" value="Genomic_DNA"/>
</dbReference>
<feature type="transmembrane region" description="Helical" evidence="1">
    <location>
        <begin position="35"/>
        <end position="54"/>
    </location>
</feature>
<protein>
    <submittedName>
        <fullName evidence="2">Uncharacterized protein</fullName>
    </submittedName>
</protein>
<dbReference type="RefSeq" id="WP_397058787.1">
    <property type="nucleotide sequence ID" value="NZ_JBIRYL010000001.1"/>
</dbReference>
<comment type="caution">
    <text evidence="2">The sequence shown here is derived from an EMBL/GenBank/DDBJ whole genome shotgun (WGS) entry which is preliminary data.</text>
</comment>